<name>A0ABS8U7Y9_9SPHI</name>
<dbReference type="Gene3D" id="1.25.40.10">
    <property type="entry name" value="Tetratricopeptide repeat domain"/>
    <property type="match status" value="3"/>
</dbReference>
<proteinExistence type="predicted"/>
<evidence type="ECO:0000313" key="3">
    <source>
        <dbReference type="Proteomes" id="UP001199919"/>
    </source>
</evidence>
<organism evidence="2 3">
    <name type="scientific">Mucilaginibacter roseus</name>
    <dbReference type="NCBI Taxonomy" id="1528868"/>
    <lineage>
        <taxon>Bacteria</taxon>
        <taxon>Pseudomonadati</taxon>
        <taxon>Bacteroidota</taxon>
        <taxon>Sphingobacteriia</taxon>
        <taxon>Sphingobacteriales</taxon>
        <taxon>Sphingobacteriaceae</taxon>
        <taxon>Mucilaginibacter</taxon>
    </lineage>
</organism>
<feature type="chain" id="PRO_5046152393" evidence="1">
    <location>
        <begin position="31"/>
        <end position="610"/>
    </location>
</feature>
<protein>
    <submittedName>
        <fullName evidence="2">Tetratricopeptide repeat protein</fullName>
    </submittedName>
</protein>
<dbReference type="Pfam" id="PF13174">
    <property type="entry name" value="TPR_6"/>
    <property type="match status" value="2"/>
</dbReference>
<keyword evidence="1" id="KW-0732">Signal</keyword>
<feature type="signal peptide" evidence="1">
    <location>
        <begin position="1"/>
        <end position="30"/>
    </location>
</feature>
<comment type="caution">
    <text evidence="2">The sequence shown here is derived from an EMBL/GenBank/DDBJ whole genome shotgun (WGS) entry which is preliminary data.</text>
</comment>
<accession>A0ABS8U7Y9</accession>
<evidence type="ECO:0000256" key="1">
    <source>
        <dbReference type="SAM" id="SignalP"/>
    </source>
</evidence>
<dbReference type="Proteomes" id="UP001199919">
    <property type="component" value="Unassembled WGS sequence"/>
</dbReference>
<evidence type="ECO:0000313" key="2">
    <source>
        <dbReference type="EMBL" id="MCD8742370.1"/>
    </source>
</evidence>
<dbReference type="InterPro" id="IPR011990">
    <property type="entry name" value="TPR-like_helical_dom_sf"/>
</dbReference>
<dbReference type="RefSeq" id="WP_232178927.1">
    <property type="nucleotide sequence ID" value="NZ_JAJPWV010000006.1"/>
</dbReference>
<keyword evidence="3" id="KW-1185">Reference proteome</keyword>
<dbReference type="SUPFAM" id="SSF48452">
    <property type="entry name" value="TPR-like"/>
    <property type="match status" value="3"/>
</dbReference>
<dbReference type="InterPro" id="IPR019734">
    <property type="entry name" value="TPR_rpt"/>
</dbReference>
<sequence length="610" mass="68768">MKKVFLKMMFKLRALIFTALIMCCSNILYAQNSELRLAQQYSANGELQKASDIYQKLYKQGNEAYYPFYVTNLIALKNFDEAESITKKMIKKFPDESEYNLKLATIYALKGDNDKANNIYNSLIDKLPAEPGAVSMLGMQLYQGGSMEYAIKAFKQGRKLLNNNTAFANELIALYRYNRDKASLTEEYLNYLPQNPGYINQAKNTLSALFEDADYDVLKAALFKRIQKYPGEAAYTQLLTWLLLQQKEYDQAVNQAIALNRRSNADGEDIIELCRVLVENKAYDEAIRGYEYVAGKGQNDRWFITAKIELTDAKSQKITSGVYTAADLTSLEQDYKDLLKQFGQSAATVFAMKKLANLQAFKLHKLQEAQLLLQQAIALPGLKLQALAACKLDLGDLYLLNGKPWDATLLYSQVEKDKPDSDTEQDAKLRNAKLAYYTGDLEYAKGQLGILKAATSKLIANDALNLQLLITDYLTSDSTGAALKMYARADMYIFANQPEKAMRTLDSIDTKYPGNSLTDDILMAKARIMIGKKDYAGASTNLKTIADTHSTSLWADDAVFMLGDLYDNNLNNKELAKAYYQKIITDYPGSLWLNEARNRFRVLRGDNQGT</sequence>
<dbReference type="EMBL" id="JAJPWV010000006">
    <property type="protein sequence ID" value="MCD8742370.1"/>
    <property type="molecule type" value="Genomic_DNA"/>
</dbReference>
<reference evidence="2 3" key="1">
    <citation type="submission" date="2021-12" db="EMBL/GenBank/DDBJ databases">
        <title>Mucilaginibacter roseus genome.</title>
        <authorList>
            <person name="Ferreira J.R."/>
            <person name="Newman J.D."/>
        </authorList>
    </citation>
    <scope>NUCLEOTIDE SEQUENCE [LARGE SCALE GENOMIC DNA]</scope>
    <source>
        <strain evidence="2 3">LMG 28454</strain>
    </source>
</reference>
<gene>
    <name evidence="2" type="ORF">LT679_17300</name>
</gene>